<protein>
    <submittedName>
        <fullName evidence="2">TniQ family protein</fullName>
    </submittedName>
</protein>
<name>A0ABR9D2H4_9GAMM</name>
<dbReference type="Proteomes" id="UP000652176">
    <property type="component" value="Unassembled WGS sequence"/>
</dbReference>
<reference evidence="2 3" key="1">
    <citation type="submission" date="2020-09" db="EMBL/GenBank/DDBJ databases">
        <title>Methylomonas albis sp. nov. and Methylomonas fluvii sp. nov.: Two cold-adapted methanotrophs from the River Elbe and an amended description of Methylovulum psychrotolerans strain Eb1.</title>
        <authorList>
            <person name="Bussmann I.K."/>
            <person name="Klings K.-W."/>
            <person name="Warnstedt J."/>
            <person name="Hoppert M."/>
            <person name="Saborowski A."/>
            <person name="Horn F."/>
            <person name="Liebner S."/>
        </authorList>
    </citation>
    <scope>NUCLEOTIDE SEQUENCE [LARGE SCALE GENOMIC DNA]</scope>
    <source>
        <strain evidence="2 3">EbA</strain>
    </source>
</reference>
<comment type="caution">
    <text evidence="2">The sequence shown here is derived from an EMBL/GenBank/DDBJ whole genome shotgun (WGS) entry which is preliminary data.</text>
</comment>
<dbReference type="Pfam" id="PF06527">
    <property type="entry name" value="TniQ"/>
    <property type="match status" value="1"/>
</dbReference>
<gene>
    <name evidence="2" type="ORF">IE877_15775</name>
</gene>
<organism evidence="2 3">
    <name type="scientific">Methylomonas albis</name>
    <dbReference type="NCBI Taxonomy" id="1854563"/>
    <lineage>
        <taxon>Bacteria</taxon>
        <taxon>Pseudomonadati</taxon>
        <taxon>Pseudomonadota</taxon>
        <taxon>Gammaproteobacteria</taxon>
        <taxon>Methylococcales</taxon>
        <taxon>Methylococcaceae</taxon>
        <taxon>Methylomonas</taxon>
    </lineage>
</organism>
<dbReference type="RefSeq" id="WP_192375601.1">
    <property type="nucleotide sequence ID" value="NZ_CAJHIV010000001.1"/>
</dbReference>
<sequence length="395" mass="45256">MTSAQRWPIHPVPVENEALSSWLSRIARCYQMDLEHLIRYEWGQGQLLDIDILPPIGFLEIIAQRSGVGLERLRLMTMSGWAPWLLDSLAPDPNSYASYVHQMSVLFPHPKRQRRLIPRWRAWLPKQTLQRACPSCLNESPGHETFKLMWQFPLFISCPIHGCWLQSYIGDGQLSSWHQLDAALIREASDAIKTMDRRTEQALTCGQVDLPRRPVHAGVWFRLLRALIEELSMPVYISRLQSKDLARIWATSGHPVRAGQSRWYPFETLDPSAQLQFLEASAVAMSMIENQEIRARGCLAPLFLSEPDQFVDAGHPLPEPPESTEKEVHYWQIAERSLAKTIDEARTNPVVAKALFTVLLFGRRDAKTMRTIRTHLSAFGIPAKWCHNKPNSYPL</sequence>
<keyword evidence="3" id="KW-1185">Reference proteome</keyword>
<evidence type="ECO:0000259" key="1">
    <source>
        <dbReference type="Pfam" id="PF06527"/>
    </source>
</evidence>
<accession>A0ABR9D2H4</accession>
<dbReference type="InterPro" id="IPR009492">
    <property type="entry name" value="TniQ"/>
</dbReference>
<evidence type="ECO:0000313" key="3">
    <source>
        <dbReference type="Proteomes" id="UP000652176"/>
    </source>
</evidence>
<dbReference type="EMBL" id="JACXSS010000001">
    <property type="protein sequence ID" value="MBD9357319.1"/>
    <property type="molecule type" value="Genomic_DNA"/>
</dbReference>
<proteinExistence type="predicted"/>
<feature type="domain" description="TniQ" evidence="1">
    <location>
        <begin position="8"/>
        <end position="165"/>
    </location>
</feature>
<evidence type="ECO:0000313" key="2">
    <source>
        <dbReference type="EMBL" id="MBD9357319.1"/>
    </source>
</evidence>